<name>A0A7X1E4K7_9BACT</name>
<evidence type="ECO:0000313" key="2">
    <source>
        <dbReference type="EMBL" id="MBC2602241.1"/>
    </source>
</evidence>
<dbReference type="EMBL" id="JACHVA010000083">
    <property type="protein sequence ID" value="MBC2602241.1"/>
    <property type="molecule type" value="Genomic_DNA"/>
</dbReference>
<feature type="transmembrane region" description="Helical" evidence="1">
    <location>
        <begin position="281"/>
        <end position="301"/>
    </location>
</feature>
<dbReference type="AlphaFoldDB" id="A0A7X1E4K7"/>
<feature type="transmembrane region" description="Helical" evidence="1">
    <location>
        <begin position="307"/>
        <end position="328"/>
    </location>
</feature>
<feature type="transmembrane region" description="Helical" evidence="1">
    <location>
        <begin position="251"/>
        <end position="274"/>
    </location>
</feature>
<feature type="transmembrane region" description="Helical" evidence="1">
    <location>
        <begin position="167"/>
        <end position="190"/>
    </location>
</feature>
<dbReference type="SUPFAM" id="SSF103473">
    <property type="entry name" value="MFS general substrate transporter"/>
    <property type="match status" value="1"/>
</dbReference>
<gene>
    <name evidence="2" type="ORF">H5P30_10675</name>
</gene>
<keyword evidence="1" id="KW-0812">Transmembrane</keyword>
<dbReference type="RefSeq" id="WP_185692938.1">
    <property type="nucleotide sequence ID" value="NZ_JACHVA010000083.1"/>
</dbReference>
<feature type="transmembrane region" description="Helical" evidence="1">
    <location>
        <begin position="137"/>
        <end position="155"/>
    </location>
</feature>
<proteinExistence type="predicted"/>
<evidence type="ECO:0008006" key="4">
    <source>
        <dbReference type="Google" id="ProtNLM"/>
    </source>
</evidence>
<feature type="transmembrane region" description="Helical" evidence="1">
    <location>
        <begin position="76"/>
        <end position="94"/>
    </location>
</feature>
<feature type="transmembrane region" description="Helical" evidence="1">
    <location>
        <begin position="100"/>
        <end position="125"/>
    </location>
</feature>
<dbReference type="InterPro" id="IPR036259">
    <property type="entry name" value="MFS_trans_sf"/>
</dbReference>
<keyword evidence="1" id="KW-1133">Transmembrane helix</keyword>
<evidence type="ECO:0000256" key="1">
    <source>
        <dbReference type="SAM" id="Phobius"/>
    </source>
</evidence>
<organism evidence="2 3">
    <name type="scientific">Puniceicoccus vermicola</name>
    <dbReference type="NCBI Taxonomy" id="388746"/>
    <lineage>
        <taxon>Bacteria</taxon>
        <taxon>Pseudomonadati</taxon>
        <taxon>Verrucomicrobiota</taxon>
        <taxon>Opitutia</taxon>
        <taxon>Puniceicoccales</taxon>
        <taxon>Puniceicoccaceae</taxon>
        <taxon>Puniceicoccus</taxon>
    </lineage>
</organism>
<feature type="transmembrane region" description="Helical" evidence="1">
    <location>
        <begin position="373"/>
        <end position="391"/>
    </location>
</feature>
<keyword evidence="3" id="KW-1185">Reference proteome</keyword>
<dbReference type="Gene3D" id="1.20.1250.20">
    <property type="entry name" value="MFS general substrate transporter like domains"/>
    <property type="match status" value="1"/>
</dbReference>
<sequence length="407" mass="44656">MYQQEALKKLTYRYDLIRGAFGGILEVGALSFGLLAAIRYFDAPDMVKGLLSAGIAFGLFFAPFGQLVFARTRLSASRSGALCFFAAAVGYAVASQASELWIFTLTFLGANALLAQIPSLFVAVYAKNYSHRDRGRLVSNTFIVAAIVGAILSYFGGEYLDYHPESFGSIFLLMAGAALVCSLAVLRIPSEPIQIRSPKRWGNYSLIGEDPIFAKMLFAWMILGFANLSLLPLRVEILANPKYGFDLPNSQVIFITVVLFALARIVGLKVFGLIFERMNFLAYRILINGLLFLAILCYFNFSSVWSVGLGSVFFGLGMGGGNLAWNLWVTRIAPDDRVSEYMSVHMSLTGMRGVLSPILAYSLLPIASPQTLSWFSLSLLTLSGLMFFSLLRKPEIAAIFSGRDVRA</sequence>
<comment type="caution">
    <text evidence="2">The sequence shown here is derived from an EMBL/GenBank/DDBJ whole genome shotgun (WGS) entry which is preliminary data.</text>
</comment>
<accession>A0A7X1E4K7</accession>
<reference evidence="2 3" key="1">
    <citation type="submission" date="2020-07" db="EMBL/GenBank/DDBJ databases">
        <authorList>
            <person name="Feng X."/>
        </authorList>
    </citation>
    <scope>NUCLEOTIDE SEQUENCE [LARGE SCALE GENOMIC DNA]</scope>
    <source>
        <strain evidence="2 3">JCM14086</strain>
    </source>
</reference>
<protein>
    <recommendedName>
        <fullName evidence="4">MFS transporter</fullName>
    </recommendedName>
</protein>
<keyword evidence="1" id="KW-0472">Membrane</keyword>
<dbReference type="Proteomes" id="UP000525652">
    <property type="component" value="Unassembled WGS sequence"/>
</dbReference>
<evidence type="ECO:0000313" key="3">
    <source>
        <dbReference type="Proteomes" id="UP000525652"/>
    </source>
</evidence>
<feature type="transmembrane region" description="Helical" evidence="1">
    <location>
        <begin position="211"/>
        <end position="231"/>
    </location>
</feature>
<feature type="transmembrane region" description="Helical" evidence="1">
    <location>
        <begin position="349"/>
        <end position="367"/>
    </location>
</feature>
<feature type="transmembrane region" description="Helical" evidence="1">
    <location>
        <begin position="20"/>
        <end position="38"/>
    </location>
</feature>
<feature type="transmembrane region" description="Helical" evidence="1">
    <location>
        <begin position="50"/>
        <end position="69"/>
    </location>
</feature>